<proteinExistence type="predicted"/>
<reference evidence="3 4" key="1">
    <citation type="submission" date="2019-12" db="EMBL/GenBank/DDBJ databases">
        <title>Novel species isolated from a subtropical stream in China.</title>
        <authorList>
            <person name="Lu H."/>
        </authorList>
    </citation>
    <scope>NUCLEOTIDE SEQUENCE [LARGE SCALE GENOMIC DNA]</scope>
    <source>
        <strain evidence="3 4">CY13W</strain>
    </source>
</reference>
<name>A0ABW9VK22_9BURK</name>
<dbReference type="RefSeq" id="WP_161038776.1">
    <property type="nucleotide sequence ID" value="NZ_WWCM01000004.1"/>
</dbReference>
<accession>A0ABW9VK22</accession>
<protein>
    <recommendedName>
        <fullName evidence="5">DUF4148 domain-containing protein</fullName>
    </recommendedName>
</protein>
<feature type="compositionally biased region" description="Polar residues" evidence="1">
    <location>
        <begin position="103"/>
        <end position="117"/>
    </location>
</feature>
<keyword evidence="4" id="KW-1185">Reference proteome</keyword>
<gene>
    <name evidence="3" type="ORF">GTP27_08765</name>
</gene>
<sequence>MNGHQRISRAAIVAAAITLFAGAVGGTYAADNDTAWQKSHPRREQVNQRLAKQNQRIHDKVKSGEMSKTEAAALHQEDRAIRKEERTMASHDGGHITKAEQKALNQQENAVSKQIGK</sequence>
<feature type="compositionally biased region" description="Basic and acidic residues" evidence="1">
    <location>
        <begin position="56"/>
        <end position="68"/>
    </location>
</feature>
<evidence type="ECO:0008006" key="5">
    <source>
        <dbReference type="Google" id="ProtNLM"/>
    </source>
</evidence>
<feature type="region of interest" description="Disordered" evidence="1">
    <location>
        <begin position="34"/>
        <end position="117"/>
    </location>
</feature>
<dbReference type="EMBL" id="WWCM01000004">
    <property type="protein sequence ID" value="MYM39421.1"/>
    <property type="molecule type" value="Genomic_DNA"/>
</dbReference>
<keyword evidence="2" id="KW-0732">Signal</keyword>
<dbReference type="Proteomes" id="UP000478090">
    <property type="component" value="Unassembled WGS sequence"/>
</dbReference>
<feature type="signal peptide" evidence="2">
    <location>
        <begin position="1"/>
        <end position="29"/>
    </location>
</feature>
<evidence type="ECO:0000256" key="1">
    <source>
        <dbReference type="SAM" id="MobiDB-lite"/>
    </source>
</evidence>
<evidence type="ECO:0000256" key="2">
    <source>
        <dbReference type="SAM" id="SignalP"/>
    </source>
</evidence>
<evidence type="ECO:0000313" key="4">
    <source>
        <dbReference type="Proteomes" id="UP000478090"/>
    </source>
</evidence>
<organism evidence="3 4">
    <name type="scientific">Duganella qianjiadongensis</name>
    <dbReference type="NCBI Taxonomy" id="2692176"/>
    <lineage>
        <taxon>Bacteria</taxon>
        <taxon>Pseudomonadati</taxon>
        <taxon>Pseudomonadota</taxon>
        <taxon>Betaproteobacteria</taxon>
        <taxon>Burkholderiales</taxon>
        <taxon>Oxalobacteraceae</taxon>
        <taxon>Telluria group</taxon>
        <taxon>Duganella</taxon>
    </lineage>
</organism>
<evidence type="ECO:0000313" key="3">
    <source>
        <dbReference type="EMBL" id="MYM39421.1"/>
    </source>
</evidence>
<comment type="caution">
    <text evidence="3">The sequence shown here is derived from an EMBL/GenBank/DDBJ whole genome shotgun (WGS) entry which is preliminary data.</text>
</comment>
<feature type="compositionally biased region" description="Basic and acidic residues" evidence="1">
    <location>
        <begin position="75"/>
        <end position="101"/>
    </location>
</feature>
<feature type="chain" id="PRO_5046403068" description="DUF4148 domain-containing protein" evidence="2">
    <location>
        <begin position="30"/>
        <end position="117"/>
    </location>
</feature>